<comment type="caution">
    <text evidence="8">The sequence shown here is derived from an EMBL/GenBank/DDBJ whole genome shotgun (WGS) entry which is preliminary data.</text>
</comment>
<evidence type="ECO:0000313" key="8">
    <source>
        <dbReference type="EMBL" id="ORW75165.1"/>
    </source>
</evidence>
<evidence type="ECO:0000256" key="3">
    <source>
        <dbReference type="ARBA" id="ARBA00023136"/>
    </source>
</evidence>
<dbReference type="GO" id="GO:0016020">
    <property type="term" value="C:membrane"/>
    <property type="evidence" value="ECO:0007669"/>
    <property type="project" value="InterPro"/>
</dbReference>
<name>A0AAJ3TX15_9MYCO</name>
<dbReference type="AlphaFoldDB" id="A0AAJ3TX15"/>
<accession>A0AAJ3TX15</accession>
<feature type="region of interest" description="Disordered" evidence="6">
    <location>
        <begin position="127"/>
        <end position="153"/>
    </location>
</feature>
<protein>
    <recommendedName>
        <fullName evidence="10">Lipoprotein LpqH</fullName>
    </recommendedName>
</protein>
<evidence type="ECO:0000256" key="5">
    <source>
        <dbReference type="ARBA" id="ARBA00023288"/>
    </source>
</evidence>
<keyword evidence="3" id="KW-0472">Membrane</keyword>
<dbReference type="Pfam" id="PF05481">
    <property type="entry name" value="Myco_19_kDa"/>
    <property type="match status" value="1"/>
</dbReference>
<dbReference type="PROSITE" id="PS51257">
    <property type="entry name" value="PROKAR_LIPOPROTEIN"/>
    <property type="match status" value="1"/>
</dbReference>
<reference evidence="8 9" key="1">
    <citation type="submission" date="2016-01" db="EMBL/GenBank/DDBJ databases">
        <title>The new phylogeny of the genus Mycobacterium.</title>
        <authorList>
            <person name="Tarcisio F."/>
            <person name="Conor M."/>
            <person name="Antonella G."/>
            <person name="Elisabetta G."/>
            <person name="Giulia F.S."/>
            <person name="Sara T."/>
            <person name="Anna F."/>
            <person name="Clotilde B."/>
            <person name="Roberto B."/>
            <person name="Veronica D.S."/>
            <person name="Fabio R."/>
            <person name="Monica P."/>
            <person name="Olivier J."/>
            <person name="Enrico T."/>
            <person name="Nicola S."/>
        </authorList>
    </citation>
    <scope>NUCLEOTIDE SEQUENCE [LARGE SCALE GENOMIC DNA]</scope>
    <source>
        <strain evidence="8 9">DSM 44616</strain>
    </source>
</reference>
<proteinExistence type="predicted"/>
<gene>
    <name evidence="8" type="ORF">AWC23_03030</name>
</gene>
<keyword evidence="1" id="KW-1003">Cell membrane</keyword>
<evidence type="ECO:0000256" key="6">
    <source>
        <dbReference type="SAM" id="MobiDB-lite"/>
    </source>
</evidence>
<keyword evidence="4" id="KW-0564">Palmitate</keyword>
<evidence type="ECO:0000256" key="2">
    <source>
        <dbReference type="ARBA" id="ARBA00022729"/>
    </source>
</evidence>
<evidence type="ECO:0000256" key="4">
    <source>
        <dbReference type="ARBA" id="ARBA00023139"/>
    </source>
</evidence>
<keyword evidence="5" id="KW-0449">Lipoprotein</keyword>
<organism evidence="8 9">
    <name type="scientific">Mycobacterium saskatchewanense</name>
    <dbReference type="NCBI Taxonomy" id="220927"/>
    <lineage>
        <taxon>Bacteria</taxon>
        <taxon>Bacillati</taxon>
        <taxon>Actinomycetota</taxon>
        <taxon>Actinomycetes</taxon>
        <taxon>Mycobacteriales</taxon>
        <taxon>Mycobacteriaceae</taxon>
        <taxon>Mycobacterium</taxon>
        <taxon>Mycobacterium simiae complex</taxon>
    </lineage>
</organism>
<evidence type="ECO:0000256" key="1">
    <source>
        <dbReference type="ARBA" id="ARBA00022475"/>
    </source>
</evidence>
<evidence type="ECO:0008006" key="10">
    <source>
        <dbReference type="Google" id="ProtNLM"/>
    </source>
</evidence>
<evidence type="ECO:0000313" key="9">
    <source>
        <dbReference type="Proteomes" id="UP000193387"/>
    </source>
</evidence>
<sequence>MKHGIVVGVAGVALLVAGCAGCSSNKSNTGASNTPAPAPPQVIVDGKNLNVSGPVTCTPAGNNVTIGIGDPANGVGAVVSKDNPPIVHAVGLGNVDGITLGYADAAPGQAGNAGAAASGNSLQIRGTAVGPDMSNPQEPKQVTKSFELDVTCP</sequence>
<dbReference type="Proteomes" id="UP000193387">
    <property type="component" value="Unassembled WGS sequence"/>
</dbReference>
<feature type="chain" id="PRO_5042601314" description="Lipoprotein LpqH" evidence="7">
    <location>
        <begin position="23"/>
        <end position="153"/>
    </location>
</feature>
<keyword evidence="9" id="KW-1185">Reference proteome</keyword>
<dbReference type="RefSeq" id="WP_085253713.1">
    <property type="nucleotide sequence ID" value="NZ_AP022573.1"/>
</dbReference>
<evidence type="ECO:0000256" key="7">
    <source>
        <dbReference type="SAM" id="SignalP"/>
    </source>
</evidence>
<dbReference type="InterPro" id="IPR008691">
    <property type="entry name" value="LpqH"/>
</dbReference>
<dbReference type="EMBL" id="LQPR01000003">
    <property type="protein sequence ID" value="ORW75165.1"/>
    <property type="molecule type" value="Genomic_DNA"/>
</dbReference>
<feature type="compositionally biased region" description="Polar residues" evidence="6">
    <location>
        <begin position="134"/>
        <end position="144"/>
    </location>
</feature>
<feature type="signal peptide" evidence="7">
    <location>
        <begin position="1"/>
        <end position="22"/>
    </location>
</feature>
<keyword evidence="2 7" id="KW-0732">Signal</keyword>